<keyword evidence="3" id="KW-1185">Reference proteome</keyword>
<sequence>MTEGEYLKGGFFLLALLSLAITLWVNYRIDQTTKRVWHIFATARDWSYAEIARQLEVLGLHHGAQVSLVTEYRHQGRGAQRVAVLRVDMSDILPSSLHLEPKHFLDRVLQVFDKKDNEVGDQQLDAALYLKDLTPEVRAYVVAPQVKESLLRVSKGYRHFVIIGGLLEVTYHRGVPFTAVDLEKFVAPALAFVDALRTAVNPTAVSELHPAQRG</sequence>
<organism evidence="2 3">
    <name type="scientific">Myxococcus landrumensis</name>
    <dbReference type="NCBI Taxonomy" id="2813577"/>
    <lineage>
        <taxon>Bacteria</taxon>
        <taxon>Pseudomonadati</taxon>
        <taxon>Myxococcota</taxon>
        <taxon>Myxococcia</taxon>
        <taxon>Myxococcales</taxon>
        <taxon>Cystobacterineae</taxon>
        <taxon>Myxococcaceae</taxon>
        <taxon>Myxococcus</taxon>
    </lineage>
</organism>
<feature type="transmembrane region" description="Helical" evidence="1">
    <location>
        <begin position="6"/>
        <end position="25"/>
    </location>
</feature>
<dbReference type="EMBL" id="CP071091">
    <property type="protein sequence ID" value="QSQ10997.1"/>
    <property type="molecule type" value="Genomic_DNA"/>
</dbReference>
<dbReference type="RefSeq" id="WP_206712757.1">
    <property type="nucleotide sequence ID" value="NZ_CP071091.1"/>
</dbReference>
<protein>
    <submittedName>
        <fullName evidence="2">Uncharacterized protein</fullName>
    </submittedName>
</protein>
<reference evidence="2 3" key="1">
    <citation type="submission" date="2021-02" db="EMBL/GenBank/DDBJ databases">
        <title>De Novo genome assembly of isolated myxobacteria.</title>
        <authorList>
            <person name="Stevens D.C."/>
        </authorList>
    </citation>
    <scope>NUCLEOTIDE SEQUENCE [LARGE SCALE GENOMIC DNA]</scope>
    <source>
        <strain evidence="2 3">SCHIC003</strain>
    </source>
</reference>
<accession>A0ABX7MX22</accession>
<keyword evidence="1" id="KW-0472">Membrane</keyword>
<evidence type="ECO:0000313" key="2">
    <source>
        <dbReference type="EMBL" id="QSQ10997.1"/>
    </source>
</evidence>
<dbReference type="Proteomes" id="UP000663090">
    <property type="component" value="Chromosome"/>
</dbReference>
<evidence type="ECO:0000313" key="3">
    <source>
        <dbReference type="Proteomes" id="UP000663090"/>
    </source>
</evidence>
<keyword evidence="1" id="KW-1133">Transmembrane helix</keyword>
<keyword evidence="1" id="KW-0812">Transmembrane</keyword>
<gene>
    <name evidence="2" type="ORF">JY572_21485</name>
</gene>
<evidence type="ECO:0000256" key="1">
    <source>
        <dbReference type="SAM" id="Phobius"/>
    </source>
</evidence>
<name>A0ABX7MX22_9BACT</name>
<proteinExistence type="predicted"/>